<dbReference type="Pfam" id="PF05542">
    <property type="entry name" value="DUF760"/>
    <property type="match status" value="1"/>
</dbReference>
<keyword evidence="2" id="KW-1185">Reference proteome</keyword>
<dbReference type="InterPro" id="IPR038925">
    <property type="entry name" value="At3g17800-like"/>
</dbReference>
<reference evidence="1 2" key="1">
    <citation type="journal article" date="2016" name="Sci. Rep.">
        <title>The Dendrobium catenatum Lindl. genome sequence provides insights into polysaccharide synthase, floral development and adaptive evolution.</title>
        <authorList>
            <person name="Zhang G.Q."/>
            <person name="Xu Q."/>
            <person name="Bian C."/>
            <person name="Tsai W.C."/>
            <person name="Yeh C.M."/>
            <person name="Liu K.W."/>
            <person name="Yoshida K."/>
            <person name="Zhang L.S."/>
            <person name="Chang S.B."/>
            <person name="Chen F."/>
            <person name="Shi Y."/>
            <person name="Su Y.Y."/>
            <person name="Zhang Y.Q."/>
            <person name="Chen L.J."/>
            <person name="Yin Y."/>
            <person name="Lin M."/>
            <person name="Huang H."/>
            <person name="Deng H."/>
            <person name="Wang Z.W."/>
            <person name="Zhu S.L."/>
            <person name="Zhao X."/>
            <person name="Deng C."/>
            <person name="Niu S.C."/>
            <person name="Huang J."/>
            <person name="Wang M."/>
            <person name="Liu G.H."/>
            <person name="Yang H.J."/>
            <person name="Xiao X.J."/>
            <person name="Hsiao Y.Y."/>
            <person name="Wu W.L."/>
            <person name="Chen Y.Y."/>
            <person name="Mitsuda N."/>
            <person name="Ohme-Takagi M."/>
            <person name="Luo Y.B."/>
            <person name="Van de Peer Y."/>
            <person name="Liu Z.J."/>
        </authorList>
    </citation>
    <scope>NUCLEOTIDE SEQUENCE [LARGE SCALE GENOMIC DNA]</scope>
    <source>
        <tissue evidence="1">The whole plant</tissue>
    </source>
</reference>
<gene>
    <name evidence="1" type="ORF">MA16_Dca005643</name>
</gene>
<dbReference type="AlphaFoldDB" id="A0A2I0WQ90"/>
<dbReference type="EMBL" id="KZ502486">
    <property type="protein sequence ID" value="PKU77811.1"/>
    <property type="molecule type" value="Genomic_DNA"/>
</dbReference>
<dbReference type="PANTHER" id="PTHR31808:SF9">
    <property type="entry name" value="F21O3.2 PROTEIN"/>
    <property type="match status" value="1"/>
</dbReference>
<evidence type="ECO:0008006" key="3">
    <source>
        <dbReference type="Google" id="ProtNLM"/>
    </source>
</evidence>
<dbReference type="OrthoDB" id="25131at2759"/>
<name>A0A2I0WQ90_9ASPA</name>
<dbReference type="Proteomes" id="UP000233837">
    <property type="component" value="Unassembled WGS sequence"/>
</dbReference>
<protein>
    <recommendedName>
        <fullName evidence="3">UV-B-induced protein</fullName>
    </recommendedName>
</protein>
<evidence type="ECO:0000313" key="2">
    <source>
        <dbReference type="Proteomes" id="UP000233837"/>
    </source>
</evidence>
<organism evidence="1 2">
    <name type="scientific">Dendrobium catenatum</name>
    <dbReference type="NCBI Taxonomy" id="906689"/>
    <lineage>
        <taxon>Eukaryota</taxon>
        <taxon>Viridiplantae</taxon>
        <taxon>Streptophyta</taxon>
        <taxon>Embryophyta</taxon>
        <taxon>Tracheophyta</taxon>
        <taxon>Spermatophyta</taxon>
        <taxon>Magnoliopsida</taxon>
        <taxon>Liliopsida</taxon>
        <taxon>Asparagales</taxon>
        <taxon>Orchidaceae</taxon>
        <taxon>Epidendroideae</taxon>
        <taxon>Malaxideae</taxon>
        <taxon>Dendrobiinae</taxon>
        <taxon>Dendrobium</taxon>
    </lineage>
</organism>
<proteinExistence type="predicted"/>
<accession>A0A2I0WQ90</accession>
<sequence>MDCYGQFKVSPLVDALPVATRGRSASLFARTSCSQKLGLPPPLYSQGIFRFCRRNNFSNHRLPSLATLARVESNESDYRSLGTPLELCTPEGKFLCDILKNQPHIFQAAAQKQLEELAFERESAFARWEISQGSSESSLHGRIAEMKEIKCQHAAEEVMYMLIVHSFSKINVPMVPNLSKCMTNGKLDIWSSKDQELGSIHGMELLEMVREHLSNILRLQGKCDSTGNWTTIKIERLQLGRLYAASIMYGYFLKSVSLRYSLELGLSSNNEDLLWDQMIHTSRPHWPKLGQKNVVTLGCSVNKAASLYAAAQRGNADKLRGYMMGFNSATLKLCSKLRSFEAANLIENHSWALFGNPDTSSLDKDEVVVILVSGLKRLILEAVAFGTFLWDVEWYVDSKYRLKDN</sequence>
<evidence type="ECO:0000313" key="1">
    <source>
        <dbReference type="EMBL" id="PKU77811.1"/>
    </source>
</evidence>
<dbReference type="PANTHER" id="PTHR31808">
    <property type="entry name" value="EXPRESSED PROTEIN"/>
    <property type="match status" value="1"/>
</dbReference>
<reference evidence="1 2" key="2">
    <citation type="journal article" date="2017" name="Nature">
        <title>The Apostasia genome and the evolution of orchids.</title>
        <authorList>
            <person name="Zhang G.Q."/>
            <person name="Liu K.W."/>
            <person name="Li Z."/>
            <person name="Lohaus R."/>
            <person name="Hsiao Y.Y."/>
            <person name="Niu S.C."/>
            <person name="Wang J.Y."/>
            <person name="Lin Y.C."/>
            <person name="Xu Q."/>
            <person name="Chen L.J."/>
            <person name="Yoshida K."/>
            <person name="Fujiwara S."/>
            <person name="Wang Z.W."/>
            <person name="Zhang Y.Q."/>
            <person name="Mitsuda N."/>
            <person name="Wang M."/>
            <person name="Liu G.H."/>
            <person name="Pecoraro L."/>
            <person name="Huang H.X."/>
            <person name="Xiao X.J."/>
            <person name="Lin M."/>
            <person name="Wu X.Y."/>
            <person name="Wu W.L."/>
            <person name="Chen Y.Y."/>
            <person name="Chang S.B."/>
            <person name="Sakamoto S."/>
            <person name="Ohme-Takagi M."/>
            <person name="Yagi M."/>
            <person name="Zeng S.J."/>
            <person name="Shen C.Y."/>
            <person name="Yeh C.M."/>
            <person name="Luo Y.B."/>
            <person name="Tsai W.C."/>
            <person name="Van de Peer Y."/>
            <person name="Liu Z.J."/>
        </authorList>
    </citation>
    <scope>NUCLEOTIDE SEQUENCE [LARGE SCALE GENOMIC DNA]</scope>
    <source>
        <tissue evidence="1">The whole plant</tissue>
    </source>
</reference>
<dbReference type="InterPro" id="IPR008479">
    <property type="entry name" value="DUF760"/>
</dbReference>